<gene>
    <name evidence="2" type="ORF">NQ318_016268</name>
</gene>
<evidence type="ECO:0000313" key="2">
    <source>
        <dbReference type="EMBL" id="KAJ8945022.1"/>
    </source>
</evidence>
<sequence>MDDDYSSGLHPNHHHRASKHQRLEFRGGQYRGSANRRQPGEQTEFPRGGYGGAAGWTYEMLPNGDQSPSLPVSRARVNFPPDTLDRRPSRPFPIPRRNRSMSAWSDISRSSWRLDESLDIEATI</sequence>
<comment type="caution">
    <text evidence="2">The sequence shown here is derived from an EMBL/GenBank/DDBJ whole genome shotgun (WGS) entry which is preliminary data.</text>
</comment>
<keyword evidence="3" id="KW-1185">Reference proteome</keyword>
<dbReference type="Proteomes" id="UP001162162">
    <property type="component" value="Unassembled WGS sequence"/>
</dbReference>
<protein>
    <submittedName>
        <fullName evidence="2">Uncharacterized protein</fullName>
    </submittedName>
</protein>
<dbReference type="AlphaFoldDB" id="A0AAV8Y211"/>
<accession>A0AAV8Y211</accession>
<feature type="region of interest" description="Disordered" evidence="1">
    <location>
        <begin position="1"/>
        <end position="105"/>
    </location>
</feature>
<organism evidence="2 3">
    <name type="scientific">Aromia moschata</name>
    <dbReference type="NCBI Taxonomy" id="1265417"/>
    <lineage>
        <taxon>Eukaryota</taxon>
        <taxon>Metazoa</taxon>
        <taxon>Ecdysozoa</taxon>
        <taxon>Arthropoda</taxon>
        <taxon>Hexapoda</taxon>
        <taxon>Insecta</taxon>
        <taxon>Pterygota</taxon>
        <taxon>Neoptera</taxon>
        <taxon>Endopterygota</taxon>
        <taxon>Coleoptera</taxon>
        <taxon>Polyphaga</taxon>
        <taxon>Cucujiformia</taxon>
        <taxon>Chrysomeloidea</taxon>
        <taxon>Cerambycidae</taxon>
        <taxon>Cerambycinae</taxon>
        <taxon>Callichromatini</taxon>
        <taxon>Aromia</taxon>
    </lineage>
</organism>
<dbReference type="EMBL" id="JAPWTK010000230">
    <property type="protein sequence ID" value="KAJ8945022.1"/>
    <property type="molecule type" value="Genomic_DNA"/>
</dbReference>
<feature type="compositionally biased region" description="Basic residues" evidence="1">
    <location>
        <begin position="11"/>
        <end position="20"/>
    </location>
</feature>
<name>A0AAV8Y211_9CUCU</name>
<reference evidence="2" key="1">
    <citation type="journal article" date="2023" name="Insect Mol. Biol.">
        <title>Genome sequencing provides insights into the evolution of gene families encoding plant cell wall-degrading enzymes in longhorned beetles.</title>
        <authorList>
            <person name="Shin N.R."/>
            <person name="Okamura Y."/>
            <person name="Kirsch R."/>
            <person name="Pauchet Y."/>
        </authorList>
    </citation>
    <scope>NUCLEOTIDE SEQUENCE</scope>
    <source>
        <strain evidence="2">AMC_N1</strain>
    </source>
</reference>
<evidence type="ECO:0000313" key="3">
    <source>
        <dbReference type="Proteomes" id="UP001162162"/>
    </source>
</evidence>
<proteinExistence type="predicted"/>
<evidence type="ECO:0000256" key="1">
    <source>
        <dbReference type="SAM" id="MobiDB-lite"/>
    </source>
</evidence>